<gene>
    <name evidence="4" type="ORF">Raf01_61410</name>
</gene>
<dbReference type="SUPFAM" id="SSF53335">
    <property type="entry name" value="S-adenosyl-L-methionine-dependent methyltransferases"/>
    <property type="match status" value="1"/>
</dbReference>
<organism evidence="4 5">
    <name type="scientific">Rugosimonospora africana</name>
    <dbReference type="NCBI Taxonomy" id="556532"/>
    <lineage>
        <taxon>Bacteria</taxon>
        <taxon>Bacillati</taxon>
        <taxon>Actinomycetota</taxon>
        <taxon>Actinomycetes</taxon>
        <taxon>Micromonosporales</taxon>
        <taxon>Micromonosporaceae</taxon>
        <taxon>Rugosimonospora</taxon>
    </lineage>
</organism>
<protein>
    <submittedName>
        <fullName evidence="4">50S ribosomal protein L11 methyltransferase</fullName>
    </submittedName>
</protein>
<dbReference type="EMBL" id="BONZ01000061">
    <property type="protein sequence ID" value="GIH17969.1"/>
    <property type="molecule type" value="Genomic_DNA"/>
</dbReference>
<keyword evidence="4" id="KW-0689">Ribosomal protein</keyword>
<dbReference type="InterPro" id="IPR029063">
    <property type="entry name" value="SAM-dependent_MTases_sf"/>
</dbReference>
<dbReference type="AlphaFoldDB" id="A0A8J3QX58"/>
<keyword evidence="5" id="KW-1185">Reference proteome</keyword>
<keyword evidence="4" id="KW-0687">Ribonucleoprotein</keyword>
<evidence type="ECO:0000256" key="3">
    <source>
        <dbReference type="SAM" id="MobiDB-lite"/>
    </source>
</evidence>
<dbReference type="CDD" id="cd02440">
    <property type="entry name" value="AdoMet_MTases"/>
    <property type="match status" value="1"/>
</dbReference>
<sequence length="282" mass="30221">MRAGLIARRPISDRPAGRPDPMAATRRLWPDGCGPTAVTRRRDPAATAAGRGGRIRTVHADQIAFVTANTALAPVAFVPEIRLRQADEPIGLWELSEGEYHSDQPPPFWAFAWAGGQALARYLLDNPDTVAGRRVLDVATGSGLVAIAAARAGAVHVRAVDIDPLAVAAVGCNAEANAVSVEGVVADVIDGDGAGFDVVLAGDAFYSKAMSDRMTDFLRRVARRGGRVFAGDPERKFLRRELFALAATYEVPVPRVLEGVRVRRTSVWELPGRSGQPERQGR</sequence>
<dbReference type="Proteomes" id="UP000642748">
    <property type="component" value="Unassembled WGS sequence"/>
</dbReference>
<proteinExistence type="predicted"/>
<evidence type="ECO:0000256" key="1">
    <source>
        <dbReference type="ARBA" id="ARBA00022603"/>
    </source>
</evidence>
<reference evidence="4" key="1">
    <citation type="submission" date="2021-01" db="EMBL/GenBank/DDBJ databases">
        <title>Whole genome shotgun sequence of Rugosimonospora africana NBRC 104875.</title>
        <authorList>
            <person name="Komaki H."/>
            <person name="Tamura T."/>
        </authorList>
    </citation>
    <scope>NUCLEOTIDE SEQUENCE</scope>
    <source>
        <strain evidence="4">NBRC 104875</strain>
    </source>
</reference>
<dbReference type="InterPro" id="IPR050078">
    <property type="entry name" value="Ribosomal_L11_MeTrfase_PrmA"/>
</dbReference>
<dbReference type="Pfam" id="PF06325">
    <property type="entry name" value="PrmA"/>
    <property type="match status" value="1"/>
</dbReference>
<evidence type="ECO:0000313" key="5">
    <source>
        <dbReference type="Proteomes" id="UP000642748"/>
    </source>
</evidence>
<dbReference type="GO" id="GO:0016279">
    <property type="term" value="F:protein-lysine N-methyltransferase activity"/>
    <property type="evidence" value="ECO:0007669"/>
    <property type="project" value="TreeGrafter"/>
</dbReference>
<evidence type="ECO:0000256" key="2">
    <source>
        <dbReference type="ARBA" id="ARBA00022679"/>
    </source>
</evidence>
<keyword evidence="2" id="KW-0808">Transferase</keyword>
<keyword evidence="1 4" id="KW-0489">Methyltransferase</keyword>
<dbReference type="GO" id="GO:0005840">
    <property type="term" value="C:ribosome"/>
    <property type="evidence" value="ECO:0007669"/>
    <property type="project" value="UniProtKB-KW"/>
</dbReference>
<comment type="caution">
    <text evidence="4">The sequence shown here is derived from an EMBL/GenBank/DDBJ whole genome shotgun (WGS) entry which is preliminary data.</text>
</comment>
<dbReference type="PANTHER" id="PTHR43648">
    <property type="entry name" value="ELECTRON TRANSFER FLAVOPROTEIN BETA SUBUNIT LYSINE METHYLTRANSFERASE"/>
    <property type="match status" value="1"/>
</dbReference>
<feature type="region of interest" description="Disordered" evidence="3">
    <location>
        <begin position="1"/>
        <end position="52"/>
    </location>
</feature>
<evidence type="ECO:0000313" key="4">
    <source>
        <dbReference type="EMBL" id="GIH17969.1"/>
    </source>
</evidence>
<accession>A0A8J3QX58</accession>
<dbReference type="PANTHER" id="PTHR43648:SF1">
    <property type="entry name" value="ELECTRON TRANSFER FLAVOPROTEIN BETA SUBUNIT LYSINE METHYLTRANSFERASE"/>
    <property type="match status" value="1"/>
</dbReference>
<name>A0A8J3QX58_9ACTN</name>
<dbReference type="Gene3D" id="3.40.50.150">
    <property type="entry name" value="Vaccinia Virus protein VP39"/>
    <property type="match status" value="1"/>
</dbReference>
<dbReference type="GO" id="GO:0032259">
    <property type="term" value="P:methylation"/>
    <property type="evidence" value="ECO:0007669"/>
    <property type="project" value="UniProtKB-KW"/>
</dbReference>